<dbReference type="PANTHER" id="PTHR43004">
    <property type="entry name" value="TRK SYSTEM POTASSIUM UPTAKE PROTEIN"/>
    <property type="match status" value="1"/>
</dbReference>
<accession>A0A540WDN6</accession>
<dbReference type="Proteomes" id="UP000319103">
    <property type="component" value="Unassembled WGS sequence"/>
</dbReference>
<dbReference type="Pfam" id="PF21274">
    <property type="entry name" value="Rng_hyd_C"/>
    <property type="match status" value="1"/>
</dbReference>
<evidence type="ECO:0000256" key="3">
    <source>
        <dbReference type="ARBA" id="ARBA00022827"/>
    </source>
</evidence>
<keyword evidence="2" id="KW-0285">Flavoprotein</keyword>
<dbReference type="Gene3D" id="3.40.30.120">
    <property type="match status" value="1"/>
</dbReference>
<sequence length="522" mass="57021">MTNKAQTHETDVLIVGGGPVGLALALDLDSRGVRCVVLDASDGVVEHPKVGTVGPRSMELMRHWGLADRVRAAGWPGDHPLDIAWVTALGGHEIHRLAFGTADTRPSLSYTPELEQVCPQHWLMPLLGEAVGVHPDGPLHRQTRLESFTQDGDQVRATATDLRDGSTLEFTARYLVGSDGASSTVRKLLGVDAPQYFDTRVFRNILFRAPRLREQLGSRNALVYFLTQPPGLRYPLRSMDGRELYRLTVAQDSEQDALGLIRSAIALDTPVELLSENVWHLTHRVAEHFRQGRVLLLGDAAHTLSPSGGFGMNTGLADAADLGWKLAAELAGWAGPGLLDCYDTERRPVAELSLTEANRNLQRALGRQLPMELMLDSPVGERARQELARGLRNGGVRREFEAPEVHFGYRYQSPLIVPDGLTEPDWRTEPAAGHRAPHAWLPGGASVLDSYGPGFRLVTAATELDGVERAFSDRRIPFGVVGADVYRSRFVLVRPDGHVAWHADELPADPGALADTVRGGAR</sequence>
<keyword evidence="6" id="KW-1185">Reference proteome</keyword>
<dbReference type="AlphaFoldDB" id="A0A540WDN6"/>
<dbReference type="Gene3D" id="3.50.50.60">
    <property type="entry name" value="FAD/NAD(P)-binding domain"/>
    <property type="match status" value="1"/>
</dbReference>
<evidence type="ECO:0000313" key="6">
    <source>
        <dbReference type="Proteomes" id="UP000319103"/>
    </source>
</evidence>
<keyword evidence="5" id="KW-0560">Oxidoreductase</keyword>
<evidence type="ECO:0000313" key="5">
    <source>
        <dbReference type="EMBL" id="TQF07150.1"/>
    </source>
</evidence>
<evidence type="ECO:0000256" key="1">
    <source>
        <dbReference type="ARBA" id="ARBA00001974"/>
    </source>
</evidence>
<dbReference type="GO" id="GO:0071949">
    <property type="term" value="F:FAD binding"/>
    <property type="evidence" value="ECO:0007669"/>
    <property type="project" value="InterPro"/>
</dbReference>
<name>A0A540WDN6_9ACTN</name>
<dbReference type="PRINTS" id="PR00420">
    <property type="entry name" value="RNGMNOXGNASE"/>
</dbReference>
<dbReference type="InterPro" id="IPR002938">
    <property type="entry name" value="FAD-bd"/>
</dbReference>
<organism evidence="5 6">
    <name type="scientific">Kitasatospora acidiphila</name>
    <dbReference type="NCBI Taxonomy" id="2567942"/>
    <lineage>
        <taxon>Bacteria</taxon>
        <taxon>Bacillati</taxon>
        <taxon>Actinomycetota</taxon>
        <taxon>Actinomycetes</taxon>
        <taxon>Kitasatosporales</taxon>
        <taxon>Streptomycetaceae</taxon>
        <taxon>Kitasatospora</taxon>
    </lineage>
</organism>
<dbReference type="InterPro" id="IPR036188">
    <property type="entry name" value="FAD/NAD-bd_sf"/>
</dbReference>
<dbReference type="InterPro" id="IPR050641">
    <property type="entry name" value="RIFMO-like"/>
</dbReference>
<gene>
    <name evidence="5" type="ORF">E6W39_05030</name>
</gene>
<dbReference type="NCBIfam" id="NF004780">
    <property type="entry name" value="PRK06126.1"/>
    <property type="match status" value="1"/>
</dbReference>
<protein>
    <submittedName>
        <fullName evidence="5">FAD-binding monooxygenase</fullName>
    </submittedName>
</protein>
<dbReference type="Gene3D" id="3.30.9.10">
    <property type="entry name" value="D-Amino Acid Oxidase, subunit A, domain 2"/>
    <property type="match status" value="1"/>
</dbReference>
<keyword evidence="3" id="KW-0274">FAD</keyword>
<keyword evidence="5" id="KW-0503">Monooxygenase</keyword>
<comment type="cofactor">
    <cofactor evidence="1">
        <name>FAD</name>
        <dbReference type="ChEBI" id="CHEBI:57692"/>
    </cofactor>
</comment>
<dbReference type="PANTHER" id="PTHR43004:SF19">
    <property type="entry name" value="BINDING MONOOXYGENASE, PUTATIVE (JCVI)-RELATED"/>
    <property type="match status" value="1"/>
</dbReference>
<dbReference type="Pfam" id="PF01494">
    <property type="entry name" value="FAD_binding_3"/>
    <property type="match status" value="1"/>
</dbReference>
<reference evidence="5 6" key="1">
    <citation type="submission" date="2019-06" db="EMBL/GenBank/DDBJ databases">
        <title>Description of Kitasatospora acidophila sp. nov. isolated from pine grove soil, and reclassification of Streptomyces novaecaesareae to Kitasatospora novaeceasareae comb. nov.</title>
        <authorList>
            <person name="Kim M.J."/>
        </authorList>
    </citation>
    <scope>NUCLEOTIDE SEQUENCE [LARGE SCALE GENOMIC DNA]</scope>
    <source>
        <strain evidence="5 6">MMS16-CNU292</strain>
    </source>
</reference>
<evidence type="ECO:0000259" key="4">
    <source>
        <dbReference type="Pfam" id="PF01494"/>
    </source>
</evidence>
<dbReference type="SUPFAM" id="SSF51905">
    <property type="entry name" value="FAD/NAD(P)-binding domain"/>
    <property type="match status" value="1"/>
</dbReference>
<dbReference type="GO" id="GO:0016709">
    <property type="term" value="F:oxidoreductase activity, acting on paired donors, with incorporation or reduction of molecular oxygen, NAD(P)H as one donor, and incorporation of one atom of oxygen"/>
    <property type="evidence" value="ECO:0007669"/>
    <property type="project" value="UniProtKB-ARBA"/>
</dbReference>
<proteinExistence type="predicted"/>
<comment type="caution">
    <text evidence="5">The sequence shown here is derived from an EMBL/GenBank/DDBJ whole genome shotgun (WGS) entry which is preliminary data.</text>
</comment>
<dbReference type="OrthoDB" id="8670884at2"/>
<dbReference type="EMBL" id="VIGB01000003">
    <property type="protein sequence ID" value="TQF07150.1"/>
    <property type="molecule type" value="Genomic_DNA"/>
</dbReference>
<evidence type="ECO:0000256" key="2">
    <source>
        <dbReference type="ARBA" id="ARBA00022630"/>
    </source>
</evidence>
<feature type="domain" description="FAD-binding" evidence="4">
    <location>
        <begin position="9"/>
        <end position="353"/>
    </location>
</feature>